<name>A0A5N6KV57_9ROSI</name>
<sequence length="79" mass="8879">MAIGRPEEEVGDDWASLFHRSISDSSTIESPTEFWSSFDSRPGGEVPWALIYSRHDCNLARSKASRQSQSCTPFLTGIW</sequence>
<keyword evidence="2" id="KW-1185">Reference proteome</keyword>
<dbReference type="Proteomes" id="UP000327013">
    <property type="component" value="Unassembled WGS sequence"/>
</dbReference>
<protein>
    <submittedName>
        <fullName evidence="1">Uncharacterized protein</fullName>
    </submittedName>
</protein>
<reference evidence="1 2" key="1">
    <citation type="submission" date="2019-06" db="EMBL/GenBank/DDBJ databases">
        <title>A chromosomal-level reference genome of Carpinus fangiana (Coryloideae, Betulaceae).</title>
        <authorList>
            <person name="Yang X."/>
            <person name="Wang Z."/>
            <person name="Zhang L."/>
            <person name="Hao G."/>
            <person name="Liu J."/>
            <person name="Yang Y."/>
        </authorList>
    </citation>
    <scope>NUCLEOTIDE SEQUENCE [LARGE SCALE GENOMIC DNA]</scope>
    <source>
        <strain evidence="1">Cfa_2016G</strain>
        <tissue evidence="1">Leaf</tissue>
    </source>
</reference>
<dbReference type="AlphaFoldDB" id="A0A5N6KV57"/>
<proteinExistence type="predicted"/>
<evidence type="ECO:0000313" key="2">
    <source>
        <dbReference type="Proteomes" id="UP000327013"/>
    </source>
</evidence>
<organism evidence="1 2">
    <name type="scientific">Carpinus fangiana</name>
    <dbReference type="NCBI Taxonomy" id="176857"/>
    <lineage>
        <taxon>Eukaryota</taxon>
        <taxon>Viridiplantae</taxon>
        <taxon>Streptophyta</taxon>
        <taxon>Embryophyta</taxon>
        <taxon>Tracheophyta</taxon>
        <taxon>Spermatophyta</taxon>
        <taxon>Magnoliopsida</taxon>
        <taxon>eudicotyledons</taxon>
        <taxon>Gunneridae</taxon>
        <taxon>Pentapetalae</taxon>
        <taxon>rosids</taxon>
        <taxon>fabids</taxon>
        <taxon>Fagales</taxon>
        <taxon>Betulaceae</taxon>
        <taxon>Carpinus</taxon>
    </lineage>
</organism>
<accession>A0A5N6KV57</accession>
<comment type="caution">
    <text evidence="1">The sequence shown here is derived from an EMBL/GenBank/DDBJ whole genome shotgun (WGS) entry which is preliminary data.</text>
</comment>
<gene>
    <name evidence="1" type="ORF">FH972_023282</name>
</gene>
<evidence type="ECO:0000313" key="1">
    <source>
        <dbReference type="EMBL" id="KAB8346237.1"/>
    </source>
</evidence>
<dbReference type="EMBL" id="VIBQ01000013">
    <property type="protein sequence ID" value="KAB8346237.1"/>
    <property type="molecule type" value="Genomic_DNA"/>
</dbReference>